<dbReference type="GO" id="GO:0005634">
    <property type="term" value="C:nucleus"/>
    <property type="evidence" value="ECO:0007669"/>
    <property type="project" value="TreeGrafter"/>
</dbReference>
<dbReference type="InterPro" id="IPR001607">
    <property type="entry name" value="Znf_UBP"/>
</dbReference>
<sequence length="815" mass="87305">MPSSTTTTTTSPTKSGGGWSSSQRSSGGSVSPTKPSSASASRAATPLSSSASKLFHSIAIPTRHIPPGCSHLASLLSLPNPSSTNSASSHSTTKIKFEDDSSLITSFDSLAATARSYLKRYISGLRWGSQIRRGYVKMMDDDEKLAEAAKHESELSAAAKQGKQTKKRRKLDYPQCGTCQADMLRPFICLECAFTGCFSPMIHDDPTAVTKTHRDSHVIQHLRSKQHAFAFDLLYGHVYCRECNDFVHDPLLESIQRYELSKVGNKPVGQQYGSSKSTLESLFPPANTQGTAAINRFYQTQPNTVTCRTPRGLRNMGATCFMNVIIQAFLHNSLLRNYFLSDRHNPSLCNGGRTCLACELDKMFAEFYSADPGALPQSSFASCTETMPGSAHGAIVSTHSGIGASTSAENGTSTGANVQAKGPHGPTSFLYCLWVDQASSELGQAGQQDAHELFISALNSIHTALTSRALERSSLPTFEYDPSDSLNRLFDHYEGGASASGSGNQSEDEGMGVSGGGGEGGASRSTLLGLGVASAGGVAGCPCVVHRTFAGQLQSDVKCQRCGKVNTTRDPMLDLSLDVRPDSMRKGGNNNNGSSNGVLGSNHSMVGKAKLVNGKINGVNANGNGANGVGDGEEEQHLTICLQRYCSEENLGNNDYSCAGCGGSASATKQLSLYRLPPVLCIQLKRFEHNSSATKIDTKVRFPLVLDVRQFSTAEIRLDQTTASTSAFSNDAAGASDMGLTPNPDPEAYLYDLFTVVVHEGSMNTGHYTNFCKNRGSWYRFDDDKVSMTTEQVVLASKAYQLCYKRRLLKNIVGS</sequence>
<dbReference type="GO" id="GO:0006508">
    <property type="term" value="P:proteolysis"/>
    <property type="evidence" value="ECO:0007669"/>
    <property type="project" value="UniProtKB-KW"/>
</dbReference>
<comment type="caution">
    <text evidence="8">The sequence shown here is derived from an EMBL/GenBank/DDBJ whole genome shotgun (WGS) entry which is preliminary data.</text>
</comment>
<dbReference type="InterPro" id="IPR028889">
    <property type="entry name" value="USP"/>
</dbReference>
<evidence type="ECO:0000313" key="8">
    <source>
        <dbReference type="EMBL" id="SNX82299.1"/>
    </source>
</evidence>
<dbReference type="FunFam" id="3.90.70.10:FF:000546">
    <property type="entry name" value="Ubiquitinyl hydrolase 1"/>
    <property type="match status" value="1"/>
</dbReference>
<evidence type="ECO:0000256" key="2">
    <source>
        <dbReference type="ARBA" id="ARBA00022771"/>
    </source>
</evidence>
<dbReference type="InterPro" id="IPR018200">
    <property type="entry name" value="USP_CS"/>
</dbReference>
<evidence type="ECO:0000256" key="1">
    <source>
        <dbReference type="ARBA" id="ARBA00022723"/>
    </source>
</evidence>
<dbReference type="PROSITE" id="PS50271">
    <property type="entry name" value="ZF_UBP"/>
    <property type="match status" value="1"/>
</dbReference>
<dbReference type="PANTHER" id="PTHR24006:SF937">
    <property type="entry name" value="UBIQUITIN CARBOXYL-TERMINAL HYDROLASE"/>
    <property type="match status" value="1"/>
</dbReference>
<evidence type="ECO:0000259" key="7">
    <source>
        <dbReference type="PROSITE" id="PS50271"/>
    </source>
</evidence>
<dbReference type="InterPro" id="IPR050164">
    <property type="entry name" value="Peptidase_C19"/>
</dbReference>
<dbReference type="Gene3D" id="3.30.40.10">
    <property type="entry name" value="Zinc/RING finger domain, C3HC4 (zinc finger)"/>
    <property type="match status" value="1"/>
</dbReference>
<dbReference type="GO" id="GO:0016579">
    <property type="term" value="P:protein deubiquitination"/>
    <property type="evidence" value="ECO:0007669"/>
    <property type="project" value="InterPro"/>
</dbReference>
<keyword evidence="9" id="KW-1185">Reference proteome</keyword>
<keyword evidence="2 4" id="KW-0863">Zinc-finger</keyword>
<dbReference type="InterPro" id="IPR038765">
    <property type="entry name" value="Papain-like_cys_pep_sf"/>
</dbReference>
<dbReference type="InterPro" id="IPR001394">
    <property type="entry name" value="Peptidase_C19_UCH"/>
</dbReference>
<dbReference type="PROSITE" id="PS00972">
    <property type="entry name" value="USP_1"/>
    <property type="match status" value="1"/>
</dbReference>
<dbReference type="Gene3D" id="3.90.70.10">
    <property type="entry name" value="Cysteine proteinases"/>
    <property type="match status" value="1"/>
</dbReference>
<evidence type="ECO:0000259" key="6">
    <source>
        <dbReference type="PROSITE" id="PS50235"/>
    </source>
</evidence>
<organism evidence="8 9">
    <name type="scientific">Melanopsichium pennsylvanicum</name>
    <dbReference type="NCBI Taxonomy" id="63383"/>
    <lineage>
        <taxon>Eukaryota</taxon>
        <taxon>Fungi</taxon>
        <taxon>Dikarya</taxon>
        <taxon>Basidiomycota</taxon>
        <taxon>Ustilaginomycotina</taxon>
        <taxon>Ustilaginomycetes</taxon>
        <taxon>Ustilaginales</taxon>
        <taxon>Ustilaginaceae</taxon>
        <taxon>Melanopsichium</taxon>
    </lineage>
</organism>
<dbReference type="SUPFAM" id="SSF54001">
    <property type="entry name" value="Cysteine proteinases"/>
    <property type="match status" value="1"/>
</dbReference>
<name>A0AAJ4XGV9_9BASI</name>
<evidence type="ECO:0000256" key="5">
    <source>
        <dbReference type="SAM" id="MobiDB-lite"/>
    </source>
</evidence>
<gene>
    <name evidence="8" type="ORF">MEPE_01005</name>
</gene>
<dbReference type="EMBL" id="OAPG01000002">
    <property type="protein sequence ID" value="SNX82299.1"/>
    <property type="molecule type" value="Genomic_DNA"/>
</dbReference>
<protein>
    <submittedName>
        <fullName evidence="8">Related to UBP8 - Ubiquitin-specific protease component of the SAGA complex</fullName>
    </submittedName>
</protein>
<dbReference type="InterPro" id="IPR013083">
    <property type="entry name" value="Znf_RING/FYVE/PHD"/>
</dbReference>
<keyword evidence="1" id="KW-0479">Metal-binding</keyword>
<feature type="compositionally biased region" description="Low complexity" evidence="5">
    <location>
        <begin position="587"/>
        <end position="600"/>
    </location>
</feature>
<dbReference type="GO" id="GO:0005829">
    <property type="term" value="C:cytosol"/>
    <property type="evidence" value="ECO:0007669"/>
    <property type="project" value="TreeGrafter"/>
</dbReference>
<dbReference type="Pfam" id="PF02148">
    <property type="entry name" value="zf-UBP"/>
    <property type="match status" value="1"/>
</dbReference>
<evidence type="ECO:0000313" key="9">
    <source>
        <dbReference type="Proteomes" id="UP001294444"/>
    </source>
</evidence>
<feature type="domain" description="UBP-type" evidence="7">
    <location>
        <begin position="147"/>
        <end position="267"/>
    </location>
</feature>
<keyword evidence="8" id="KW-0645">Protease</keyword>
<dbReference type="GO" id="GO:0004843">
    <property type="term" value="F:cysteine-type deubiquitinase activity"/>
    <property type="evidence" value="ECO:0007669"/>
    <property type="project" value="InterPro"/>
</dbReference>
<dbReference type="AlphaFoldDB" id="A0AAJ4XGV9"/>
<dbReference type="GO" id="GO:0008270">
    <property type="term" value="F:zinc ion binding"/>
    <property type="evidence" value="ECO:0007669"/>
    <property type="project" value="UniProtKB-KW"/>
</dbReference>
<feature type="region of interest" description="Disordered" evidence="5">
    <location>
        <begin position="489"/>
        <end position="520"/>
    </location>
</feature>
<keyword evidence="3" id="KW-0862">Zinc</keyword>
<dbReference type="PROSITE" id="PS50235">
    <property type="entry name" value="USP_3"/>
    <property type="match status" value="1"/>
</dbReference>
<reference evidence="8" key="1">
    <citation type="submission" date="2023-10" db="EMBL/GenBank/DDBJ databases">
        <authorList>
            <person name="Guldener U."/>
        </authorList>
    </citation>
    <scope>NUCLEOTIDE SEQUENCE</scope>
    <source>
        <strain evidence="8">Mp4</strain>
    </source>
</reference>
<feature type="domain" description="USP" evidence="6">
    <location>
        <begin position="311"/>
        <end position="807"/>
    </location>
</feature>
<evidence type="ECO:0000256" key="3">
    <source>
        <dbReference type="ARBA" id="ARBA00022833"/>
    </source>
</evidence>
<accession>A0AAJ4XGV9</accession>
<dbReference type="Proteomes" id="UP001294444">
    <property type="component" value="Unassembled WGS sequence"/>
</dbReference>
<feature type="region of interest" description="Disordered" evidence="5">
    <location>
        <begin position="1"/>
        <end position="44"/>
    </location>
</feature>
<dbReference type="Pfam" id="PF00443">
    <property type="entry name" value="UCH"/>
    <property type="match status" value="1"/>
</dbReference>
<proteinExistence type="predicted"/>
<dbReference type="PANTHER" id="PTHR24006">
    <property type="entry name" value="UBIQUITIN CARBOXYL-TERMINAL HYDROLASE"/>
    <property type="match status" value="1"/>
</dbReference>
<evidence type="ECO:0000256" key="4">
    <source>
        <dbReference type="PROSITE-ProRule" id="PRU00502"/>
    </source>
</evidence>
<dbReference type="SUPFAM" id="SSF57850">
    <property type="entry name" value="RING/U-box"/>
    <property type="match status" value="1"/>
</dbReference>
<feature type="region of interest" description="Disordered" evidence="5">
    <location>
        <begin position="581"/>
        <end position="600"/>
    </location>
</feature>
<keyword evidence="8" id="KW-0378">Hydrolase</keyword>